<accession>A0A1U9Z2I7</accession>
<dbReference type="AlphaFoldDB" id="A0A1U9Z2I7"/>
<sequence length="212" mass="21980">MIHPLAAIFDRLPISGFELDIKRNDELSGQGSGALLGVELAPPLWTATITLGDARNNELKQAAALIRALGGMRDAFMVCDPTSLWPQADFKGAALAGANVHLRTVGADRSVAQLSGFPAGYVMTVGDKLQLTDGALLSYHEVGATVAANGAGAMNLPVFPMLPFSLTANAVVTLIRPAFAAVVSPGGHKPGTASSALTRGAQIEIIQKRKPS</sequence>
<name>A0A1U9Z2I7_9HYPH</name>
<dbReference type="OrthoDB" id="8265479at2"/>
<keyword evidence="2" id="KW-1185">Reference proteome</keyword>
<reference evidence="1 2" key="1">
    <citation type="submission" date="2017-03" db="EMBL/GenBank/DDBJ databases">
        <title>Foreign affairs: Plasmid Transfer between Roseobacters and Rhizobia.</title>
        <authorList>
            <person name="Bartling P."/>
            <person name="Bunk B."/>
            <person name="Overmann J."/>
            <person name="Brinkmann H."/>
            <person name="Petersen J."/>
        </authorList>
    </citation>
    <scope>NUCLEOTIDE SEQUENCE [LARGE SCALE GENOMIC DNA]</scope>
    <source>
        <strain evidence="1 2">MACL11</strain>
    </source>
</reference>
<organism evidence="1 2">
    <name type="scientific">Martelella mediterranea DSM 17316</name>
    <dbReference type="NCBI Taxonomy" id="1122214"/>
    <lineage>
        <taxon>Bacteria</taxon>
        <taxon>Pseudomonadati</taxon>
        <taxon>Pseudomonadota</taxon>
        <taxon>Alphaproteobacteria</taxon>
        <taxon>Hyphomicrobiales</taxon>
        <taxon>Aurantimonadaceae</taxon>
        <taxon>Martelella</taxon>
    </lineage>
</organism>
<protein>
    <submittedName>
        <fullName evidence="1">Uncharacterized protein</fullName>
    </submittedName>
</protein>
<dbReference type="EMBL" id="CP020330">
    <property type="protein sequence ID" value="AQZ51907.1"/>
    <property type="molecule type" value="Genomic_DNA"/>
</dbReference>
<dbReference type="STRING" id="1122214.Mame_02581"/>
<proteinExistence type="predicted"/>
<dbReference type="RefSeq" id="WP_155122111.1">
    <property type="nucleotide sequence ID" value="NZ_AQWH01000023.1"/>
</dbReference>
<gene>
    <name evidence="1" type="ORF">Mame_02581</name>
</gene>
<dbReference type="eggNOG" id="ENOG5032V1G">
    <property type="taxonomic scope" value="Bacteria"/>
</dbReference>
<dbReference type="KEGG" id="mmed:Mame_02581"/>
<evidence type="ECO:0000313" key="1">
    <source>
        <dbReference type="EMBL" id="AQZ51907.1"/>
    </source>
</evidence>
<evidence type="ECO:0000313" key="2">
    <source>
        <dbReference type="Proteomes" id="UP000191135"/>
    </source>
</evidence>
<dbReference type="Proteomes" id="UP000191135">
    <property type="component" value="Chromosome"/>
</dbReference>